<evidence type="ECO:0000313" key="2">
    <source>
        <dbReference type="Proteomes" id="UP000236163"/>
    </source>
</evidence>
<accession>A0A1J6Z7F9</accession>
<sequence>MTSNEPALNLTYDELYEEAQAMLSVLSRNCSSPPDTFDRGCRRGVITLWYSLAMSIKDSGRDYHEDRRQLLLAGLTSESQEPPADVR</sequence>
<proteinExistence type="predicted"/>
<dbReference type="Proteomes" id="UP000236163">
    <property type="component" value="Unassembled WGS sequence"/>
</dbReference>
<dbReference type="AlphaFoldDB" id="A0A1J6Z7F9"/>
<gene>
    <name evidence="1" type="ORF">RK55_019145</name>
</gene>
<comment type="caution">
    <text evidence="1">The sequence shown here is derived from an EMBL/GenBank/DDBJ whole genome shotgun (WGS) entry which is preliminary data.</text>
</comment>
<dbReference type="EMBL" id="JWSP02000004">
    <property type="protein sequence ID" value="PNO35088.1"/>
    <property type="molecule type" value="Genomic_DNA"/>
</dbReference>
<organism evidence="1 2">
    <name type="scientific">Salmonella enterica subsp. houtenae serovar 50:g,z51:-</name>
    <dbReference type="NCBI Taxonomy" id="1173947"/>
    <lineage>
        <taxon>Bacteria</taxon>
        <taxon>Pseudomonadati</taxon>
        <taxon>Pseudomonadota</taxon>
        <taxon>Gammaproteobacteria</taxon>
        <taxon>Enterobacterales</taxon>
        <taxon>Enterobacteriaceae</taxon>
        <taxon>Salmonella</taxon>
    </lineage>
</organism>
<reference evidence="2" key="1">
    <citation type="submission" date="2017-12" db="EMBL/GenBank/DDBJ databases">
        <title>FDA dAtabase for Regulatory Grade micrObial Sequences (FDA-ARGOS): Supporting development and validation of Infectious Disease Dx tests.</title>
        <authorList>
            <person name="Sichtig H."/>
            <person name="Tallon L."/>
            <person name="Sadzewicz L."/>
            <person name="Sengamalay N."/>
            <person name="Nagaraj S."/>
            <person name="Vavikolanu K."/>
            <person name="Aluvathingal J."/>
            <person name="Nadendla S."/>
            <person name="Pirone D.C."/>
            <person name="Hoffman M."/>
            <person name="Muruvanda T."/>
            <person name="Allard M."/>
            <person name="Evans P."/>
        </authorList>
    </citation>
    <scope>NUCLEOTIDE SEQUENCE [LARGE SCALE GENOMIC DNA]</scope>
    <source>
        <strain evidence="2">FDAARGOS_55</strain>
    </source>
</reference>
<name>A0A1J6Z7F9_SALHO</name>
<protein>
    <submittedName>
        <fullName evidence="1">Uncharacterized protein</fullName>
    </submittedName>
</protein>
<evidence type="ECO:0000313" key="1">
    <source>
        <dbReference type="EMBL" id="PNO35088.1"/>
    </source>
</evidence>